<dbReference type="GO" id="GO:0035251">
    <property type="term" value="F:UDP-glucosyltransferase activity"/>
    <property type="evidence" value="ECO:0007669"/>
    <property type="project" value="InterPro"/>
</dbReference>
<dbReference type="Proteomes" id="UP000325081">
    <property type="component" value="Unassembled WGS sequence"/>
</dbReference>
<feature type="chain" id="PRO_5022974950" evidence="5">
    <location>
        <begin position="20"/>
        <end position="265"/>
    </location>
</feature>
<comment type="similarity">
    <text evidence="1">Belongs to the UDP-glycosyltransferase family.</text>
</comment>
<keyword evidence="5" id="KW-0732">Signal</keyword>
<evidence type="ECO:0000313" key="6">
    <source>
        <dbReference type="EMBL" id="GER32637.1"/>
    </source>
</evidence>
<gene>
    <name evidence="6" type="ORF">STAS_08715</name>
</gene>
<protein>
    <submittedName>
        <fullName evidence="6">UDP-glycosyltransferase 88B1</fullName>
    </submittedName>
</protein>
<dbReference type="EMBL" id="BKCP01004627">
    <property type="protein sequence ID" value="GER32637.1"/>
    <property type="molecule type" value="Genomic_DNA"/>
</dbReference>
<reference evidence="7" key="1">
    <citation type="journal article" date="2019" name="Curr. Biol.">
        <title>Genome Sequence of Striga asiatica Provides Insight into the Evolution of Plant Parasitism.</title>
        <authorList>
            <person name="Yoshida S."/>
            <person name="Kim S."/>
            <person name="Wafula E.K."/>
            <person name="Tanskanen J."/>
            <person name="Kim Y.M."/>
            <person name="Honaas L."/>
            <person name="Yang Z."/>
            <person name="Spallek T."/>
            <person name="Conn C.E."/>
            <person name="Ichihashi Y."/>
            <person name="Cheong K."/>
            <person name="Cui S."/>
            <person name="Der J.P."/>
            <person name="Gundlach H."/>
            <person name="Jiao Y."/>
            <person name="Hori C."/>
            <person name="Ishida J.K."/>
            <person name="Kasahara H."/>
            <person name="Kiba T."/>
            <person name="Kim M.S."/>
            <person name="Koo N."/>
            <person name="Laohavisit A."/>
            <person name="Lee Y.H."/>
            <person name="Lumba S."/>
            <person name="McCourt P."/>
            <person name="Mortimer J.C."/>
            <person name="Mutuku J.M."/>
            <person name="Nomura T."/>
            <person name="Sasaki-Sekimoto Y."/>
            <person name="Seto Y."/>
            <person name="Wang Y."/>
            <person name="Wakatake T."/>
            <person name="Sakakibara H."/>
            <person name="Demura T."/>
            <person name="Yamaguchi S."/>
            <person name="Yoneyama K."/>
            <person name="Manabe R.I."/>
            <person name="Nelson D.C."/>
            <person name="Schulman A.H."/>
            <person name="Timko M.P."/>
            <person name="dePamphilis C.W."/>
            <person name="Choi D."/>
            <person name="Shirasu K."/>
        </authorList>
    </citation>
    <scope>NUCLEOTIDE SEQUENCE [LARGE SCALE GENOMIC DNA]</scope>
    <source>
        <strain evidence="7">cv. UVA1</strain>
    </source>
</reference>
<evidence type="ECO:0000256" key="2">
    <source>
        <dbReference type="ARBA" id="ARBA00022676"/>
    </source>
</evidence>
<dbReference type="PANTHER" id="PTHR48048:SF30">
    <property type="entry name" value="GLYCOSYLTRANSFERASE"/>
    <property type="match status" value="1"/>
</dbReference>
<dbReference type="AlphaFoldDB" id="A0A5A7PK09"/>
<keyword evidence="2" id="KW-0328">Glycosyltransferase</keyword>
<keyword evidence="7" id="KW-1185">Reference proteome</keyword>
<dbReference type="SUPFAM" id="SSF53756">
    <property type="entry name" value="UDP-Glycosyltransferase/glycogen phosphorylase"/>
    <property type="match status" value="1"/>
</dbReference>
<evidence type="ECO:0000313" key="7">
    <source>
        <dbReference type="Proteomes" id="UP000325081"/>
    </source>
</evidence>
<sequence>MLTAQRMLLLIALPKPSSSKPSALATPRLSCPRLHLRRCRHSVLPQDDDLHGGKDGGFERRRPPLVTAVAFFPVIHGADVVSFKDMRDTLLNFPSLLPFLLSDVVALLLDRESTDYKIFLEYSHDVLNSDGIIVNTFESLVVKSWAPQVAVLEAVRKLNRAVLVEEVALRIEMVEDGFVAAEEVERQLRELMGEADEVRRMVEQSLEAAAAMEEGGSSIVEHGKPGDVSEGEPEGASGERQLTKPAEEGGSSGAKGALGAGLWGR</sequence>
<dbReference type="PANTHER" id="PTHR48048">
    <property type="entry name" value="GLYCOSYLTRANSFERASE"/>
    <property type="match status" value="1"/>
</dbReference>
<dbReference type="InterPro" id="IPR050481">
    <property type="entry name" value="UDP-glycosyltransf_plant"/>
</dbReference>
<feature type="compositionally biased region" description="Gly residues" evidence="4">
    <location>
        <begin position="250"/>
        <end position="265"/>
    </location>
</feature>
<evidence type="ECO:0000256" key="1">
    <source>
        <dbReference type="ARBA" id="ARBA00009995"/>
    </source>
</evidence>
<feature type="signal peptide" evidence="5">
    <location>
        <begin position="1"/>
        <end position="19"/>
    </location>
</feature>
<organism evidence="6 7">
    <name type="scientific">Striga asiatica</name>
    <name type="common">Asiatic witchweed</name>
    <name type="synonym">Buchnera asiatica</name>
    <dbReference type="NCBI Taxonomy" id="4170"/>
    <lineage>
        <taxon>Eukaryota</taxon>
        <taxon>Viridiplantae</taxon>
        <taxon>Streptophyta</taxon>
        <taxon>Embryophyta</taxon>
        <taxon>Tracheophyta</taxon>
        <taxon>Spermatophyta</taxon>
        <taxon>Magnoliopsida</taxon>
        <taxon>eudicotyledons</taxon>
        <taxon>Gunneridae</taxon>
        <taxon>Pentapetalae</taxon>
        <taxon>asterids</taxon>
        <taxon>lamiids</taxon>
        <taxon>Lamiales</taxon>
        <taxon>Orobanchaceae</taxon>
        <taxon>Buchnereae</taxon>
        <taxon>Striga</taxon>
    </lineage>
</organism>
<evidence type="ECO:0000256" key="4">
    <source>
        <dbReference type="SAM" id="MobiDB-lite"/>
    </source>
</evidence>
<feature type="coiled-coil region" evidence="3">
    <location>
        <begin position="181"/>
        <end position="208"/>
    </location>
</feature>
<evidence type="ECO:0000256" key="5">
    <source>
        <dbReference type="SAM" id="SignalP"/>
    </source>
</evidence>
<feature type="region of interest" description="Disordered" evidence="4">
    <location>
        <begin position="212"/>
        <end position="265"/>
    </location>
</feature>
<keyword evidence="3" id="KW-0175">Coiled coil</keyword>
<keyword evidence="6" id="KW-0808">Transferase</keyword>
<comment type="caution">
    <text evidence="6">The sequence shown here is derived from an EMBL/GenBank/DDBJ whole genome shotgun (WGS) entry which is preliminary data.</text>
</comment>
<evidence type="ECO:0000256" key="3">
    <source>
        <dbReference type="SAM" id="Coils"/>
    </source>
</evidence>
<proteinExistence type="inferred from homology"/>
<name>A0A5A7PK09_STRAF</name>
<dbReference type="Gene3D" id="3.40.50.2000">
    <property type="entry name" value="Glycogen Phosphorylase B"/>
    <property type="match status" value="2"/>
</dbReference>
<accession>A0A5A7PK09</accession>